<reference evidence="8 9" key="1">
    <citation type="submission" date="2020-04" db="EMBL/GenBank/DDBJ databases">
        <title>Perkinsus olseni comparative genomics.</title>
        <authorList>
            <person name="Bogema D.R."/>
        </authorList>
    </citation>
    <scope>NUCLEOTIDE SEQUENCE [LARGE SCALE GENOMIC DNA]</scope>
    <source>
        <strain evidence="8">00978-12</strain>
    </source>
</reference>
<dbReference type="InterPro" id="IPR029787">
    <property type="entry name" value="Nucleotide_cyclase"/>
</dbReference>
<evidence type="ECO:0000313" key="9">
    <source>
        <dbReference type="Proteomes" id="UP000541610"/>
    </source>
</evidence>
<evidence type="ECO:0000256" key="3">
    <source>
        <dbReference type="ARBA" id="ARBA00022741"/>
    </source>
</evidence>
<dbReference type="GO" id="GO:0016020">
    <property type="term" value="C:membrane"/>
    <property type="evidence" value="ECO:0007669"/>
    <property type="project" value="UniProtKB-SubCell"/>
</dbReference>
<dbReference type="GO" id="GO:0009190">
    <property type="term" value="P:cyclic nucleotide biosynthetic process"/>
    <property type="evidence" value="ECO:0007669"/>
    <property type="project" value="InterPro"/>
</dbReference>
<dbReference type="EMBL" id="JABANP010000142">
    <property type="protein sequence ID" value="KAF4688779.1"/>
    <property type="molecule type" value="Genomic_DNA"/>
</dbReference>
<dbReference type="InterPro" id="IPR050401">
    <property type="entry name" value="Cyclic_nucleotide_synthase"/>
</dbReference>
<evidence type="ECO:0000256" key="6">
    <source>
        <dbReference type="ARBA" id="ARBA00023239"/>
    </source>
</evidence>
<organism evidence="8 9">
    <name type="scientific">Perkinsus olseni</name>
    <name type="common">Perkinsus atlanticus</name>
    <dbReference type="NCBI Taxonomy" id="32597"/>
    <lineage>
        <taxon>Eukaryota</taxon>
        <taxon>Sar</taxon>
        <taxon>Alveolata</taxon>
        <taxon>Perkinsozoa</taxon>
        <taxon>Perkinsea</taxon>
        <taxon>Perkinsida</taxon>
        <taxon>Perkinsidae</taxon>
        <taxon>Perkinsus</taxon>
    </lineage>
</organism>
<dbReference type="SMART" id="SM00044">
    <property type="entry name" value="CYCc"/>
    <property type="match status" value="1"/>
</dbReference>
<comment type="caution">
    <text evidence="8">The sequence shown here is derived from an EMBL/GenBank/DDBJ whole genome shotgun (WGS) entry which is preliminary data.</text>
</comment>
<evidence type="ECO:0000259" key="7">
    <source>
        <dbReference type="PROSITE" id="PS50125"/>
    </source>
</evidence>
<name>A0A7J6NY31_PEROL</name>
<evidence type="ECO:0000256" key="4">
    <source>
        <dbReference type="ARBA" id="ARBA00022989"/>
    </source>
</evidence>
<dbReference type="PANTHER" id="PTHR11920">
    <property type="entry name" value="GUANYLYL CYCLASE"/>
    <property type="match status" value="1"/>
</dbReference>
<sequence length="207" mass="23153">MYGRLLRKDYVLGVTLAKRDREESLSSFSDVVAFTNMTSRMRPEDLVALLNDLFTLFDDIAEDYGLEKIKTCAMKEGIPERGIRDDHGNPLALRIGVATGTCVAGILGGSNFIYDVWGEGVATAHLMESTGDPKRVHISCRTAKIVYQDFDLRPGPVVQMRDGTPLDTFFLMKELSWSRARERRLMGASLRKTRSSGRRSQCTVTPL</sequence>
<dbReference type="OrthoDB" id="354346at2759"/>
<dbReference type="Proteomes" id="UP000541610">
    <property type="component" value="Unassembled WGS sequence"/>
</dbReference>
<proteinExistence type="predicted"/>
<keyword evidence="5" id="KW-0472">Membrane</keyword>
<dbReference type="InterPro" id="IPR001054">
    <property type="entry name" value="A/G_cyclase"/>
</dbReference>
<dbReference type="Pfam" id="PF00211">
    <property type="entry name" value="Guanylate_cyc"/>
    <property type="match status" value="2"/>
</dbReference>
<keyword evidence="2" id="KW-0812">Transmembrane</keyword>
<evidence type="ECO:0000256" key="1">
    <source>
        <dbReference type="ARBA" id="ARBA00004370"/>
    </source>
</evidence>
<dbReference type="PROSITE" id="PS50125">
    <property type="entry name" value="GUANYLATE_CYCLASE_2"/>
    <property type="match status" value="1"/>
</dbReference>
<feature type="domain" description="Guanylate cyclase" evidence="7">
    <location>
        <begin position="28"/>
        <end position="128"/>
    </location>
</feature>
<keyword evidence="3" id="KW-0547">Nucleotide-binding</keyword>
<keyword evidence="4" id="KW-1133">Transmembrane helix</keyword>
<accession>A0A7J6NY31</accession>
<evidence type="ECO:0000256" key="2">
    <source>
        <dbReference type="ARBA" id="ARBA00022692"/>
    </source>
</evidence>
<comment type="subcellular location">
    <subcellularLocation>
        <location evidence="1">Membrane</location>
    </subcellularLocation>
</comment>
<dbReference type="GO" id="GO:0035556">
    <property type="term" value="P:intracellular signal transduction"/>
    <property type="evidence" value="ECO:0007669"/>
    <property type="project" value="InterPro"/>
</dbReference>
<dbReference type="SUPFAM" id="SSF55073">
    <property type="entry name" value="Nucleotide cyclase"/>
    <property type="match status" value="1"/>
</dbReference>
<dbReference type="GO" id="GO:0000166">
    <property type="term" value="F:nucleotide binding"/>
    <property type="evidence" value="ECO:0007669"/>
    <property type="project" value="UniProtKB-KW"/>
</dbReference>
<dbReference type="AlphaFoldDB" id="A0A7J6NY31"/>
<dbReference type="PANTHER" id="PTHR11920:SF335">
    <property type="entry name" value="GUANYLATE CYCLASE"/>
    <property type="match status" value="1"/>
</dbReference>
<dbReference type="Gene3D" id="3.30.70.1230">
    <property type="entry name" value="Nucleotide cyclase"/>
    <property type="match status" value="2"/>
</dbReference>
<gene>
    <name evidence="8" type="ORF">FOZ60_002445</name>
</gene>
<keyword evidence="6" id="KW-0456">Lyase</keyword>
<evidence type="ECO:0000313" key="8">
    <source>
        <dbReference type="EMBL" id="KAF4688779.1"/>
    </source>
</evidence>
<dbReference type="CDD" id="cd07302">
    <property type="entry name" value="CHD"/>
    <property type="match status" value="1"/>
</dbReference>
<evidence type="ECO:0000256" key="5">
    <source>
        <dbReference type="ARBA" id="ARBA00023136"/>
    </source>
</evidence>
<protein>
    <recommendedName>
        <fullName evidence="7">Guanylate cyclase domain-containing protein</fullName>
    </recommendedName>
</protein>
<dbReference type="GO" id="GO:0016829">
    <property type="term" value="F:lyase activity"/>
    <property type="evidence" value="ECO:0007669"/>
    <property type="project" value="UniProtKB-KW"/>
</dbReference>